<dbReference type="RefSeq" id="WP_130414153.1">
    <property type="nucleotide sequence ID" value="NZ_SHKX01000013.1"/>
</dbReference>
<dbReference type="AlphaFoldDB" id="A0A4Q7YP84"/>
<name>A0A4Q7YP84_9GAMM</name>
<organism evidence="2 3">
    <name type="scientific">Fluviicoccus keumensis</name>
    <dbReference type="NCBI Taxonomy" id="1435465"/>
    <lineage>
        <taxon>Bacteria</taxon>
        <taxon>Pseudomonadati</taxon>
        <taxon>Pseudomonadota</taxon>
        <taxon>Gammaproteobacteria</taxon>
        <taxon>Moraxellales</taxon>
        <taxon>Moraxellaceae</taxon>
        <taxon>Fluviicoccus</taxon>
    </lineage>
</organism>
<sequence length="137" mass="14246">MSRLVKLFLILCALAFIYIGLATFHNPVAALAPVEILPLTVSAFNELRASYGGLQVGIGLLLLAGALLPSLTRPALLAQALMVGGLAAGRLVSIGLDGLPNGFVLMLLALESTIALLSAVFLVWGKDPARPQGQSRT</sequence>
<evidence type="ECO:0000256" key="1">
    <source>
        <dbReference type="SAM" id="Phobius"/>
    </source>
</evidence>
<feature type="transmembrane region" description="Helical" evidence="1">
    <location>
        <begin position="49"/>
        <end position="68"/>
    </location>
</feature>
<feature type="transmembrane region" description="Helical" evidence="1">
    <location>
        <begin position="75"/>
        <end position="96"/>
    </location>
</feature>
<evidence type="ECO:0000313" key="3">
    <source>
        <dbReference type="Proteomes" id="UP000292423"/>
    </source>
</evidence>
<dbReference type="Pfam" id="PF14248">
    <property type="entry name" value="DUF4345"/>
    <property type="match status" value="1"/>
</dbReference>
<feature type="transmembrane region" description="Helical" evidence="1">
    <location>
        <begin position="102"/>
        <end position="124"/>
    </location>
</feature>
<comment type="caution">
    <text evidence="2">The sequence shown here is derived from an EMBL/GenBank/DDBJ whole genome shotgun (WGS) entry which is preliminary data.</text>
</comment>
<keyword evidence="1" id="KW-0472">Membrane</keyword>
<proteinExistence type="predicted"/>
<evidence type="ECO:0000313" key="2">
    <source>
        <dbReference type="EMBL" id="RZU38519.1"/>
    </source>
</evidence>
<keyword evidence="3" id="KW-1185">Reference proteome</keyword>
<reference evidence="2 3" key="1">
    <citation type="submission" date="2019-02" db="EMBL/GenBank/DDBJ databases">
        <title>Genomic Encyclopedia of Type Strains, Phase IV (KMG-IV): sequencing the most valuable type-strain genomes for metagenomic binning, comparative biology and taxonomic classification.</title>
        <authorList>
            <person name="Goeker M."/>
        </authorList>
    </citation>
    <scope>NUCLEOTIDE SEQUENCE [LARGE SCALE GENOMIC DNA]</scope>
    <source>
        <strain evidence="2 3">DSM 105135</strain>
    </source>
</reference>
<protein>
    <submittedName>
        <fullName evidence="2">Uncharacterized protein DUF4345</fullName>
    </submittedName>
</protein>
<dbReference type="OrthoDB" id="8962335at2"/>
<dbReference type="EMBL" id="SHKX01000013">
    <property type="protein sequence ID" value="RZU38519.1"/>
    <property type="molecule type" value="Genomic_DNA"/>
</dbReference>
<keyword evidence="1" id="KW-0812">Transmembrane</keyword>
<accession>A0A4Q7YP84</accession>
<dbReference type="Proteomes" id="UP000292423">
    <property type="component" value="Unassembled WGS sequence"/>
</dbReference>
<gene>
    <name evidence="2" type="ORF">EV700_2454</name>
</gene>
<keyword evidence="1" id="KW-1133">Transmembrane helix</keyword>
<dbReference type="InterPro" id="IPR025597">
    <property type="entry name" value="DUF4345"/>
</dbReference>